<dbReference type="Pfam" id="PF11104">
    <property type="entry name" value="PilM_2"/>
    <property type="match status" value="1"/>
</dbReference>
<name>A0ABY6AK94_9PSED</name>
<proteinExistence type="predicted"/>
<dbReference type="SUPFAM" id="SSF53067">
    <property type="entry name" value="Actin-like ATPase domain"/>
    <property type="match status" value="1"/>
</dbReference>
<evidence type="ECO:0000313" key="1">
    <source>
        <dbReference type="EMBL" id="UXH39718.1"/>
    </source>
</evidence>
<dbReference type="InterPro" id="IPR005883">
    <property type="entry name" value="PilM"/>
</dbReference>
<reference evidence="1" key="1">
    <citation type="submission" date="2022-09" db="EMBL/GenBank/DDBJ databases">
        <title>Complete genome sequence of Pseudomonas promysalinigenes strain RL-WG26, a newly isolated PGPR with the potential for plant salinity stress alleviation.</title>
        <authorList>
            <person name="Ren L."/>
            <person name="Wang G."/>
            <person name="Hu H."/>
        </authorList>
    </citation>
    <scope>NUCLEOTIDE SEQUENCE</scope>
    <source>
        <strain evidence="1">RL-WG26</strain>
    </source>
</reference>
<dbReference type="PANTHER" id="PTHR32432:SF3">
    <property type="entry name" value="ETHANOLAMINE UTILIZATION PROTEIN EUTJ"/>
    <property type="match status" value="1"/>
</dbReference>
<dbReference type="Proteomes" id="UP001064504">
    <property type="component" value="Chromosome"/>
</dbReference>
<dbReference type="Gene3D" id="3.30.1490.300">
    <property type="match status" value="1"/>
</dbReference>
<keyword evidence="2" id="KW-1185">Reference proteome</keyword>
<dbReference type="Gene3D" id="3.30.420.40">
    <property type="match status" value="1"/>
</dbReference>
<dbReference type="EMBL" id="CP104557">
    <property type="protein sequence ID" value="UXH39718.1"/>
    <property type="molecule type" value="Genomic_DNA"/>
</dbReference>
<organism evidence="1 2">
    <name type="scientific">Pseudomonas promysalinigenes</name>
    <dbReference type="NCBI Taxonomy" id="485898"/>
    <lineage>
        <taxon>Bacteria</taxon>
        <taxon>Pseudomonadati</taxon>
        <taxon>Pseudomonadota</taxon>
        <taxon>Gammaproteobacteria</taxon>
        <taxon>Pseudomonadales</taxon>
        <taxon>Pseudomonadaceae</taxon>
        <taxon>Pseudomonas</taxon>
    </lineage>
</organism>
<accession>A0ABY6AK94</accession>
<dbReference type="InterPro" id="IPR043129">
    <property type="entry name" value="ATPase_NBD"/>
</dbReference>
<dbReference type="RefSeq" id="WP_261744324.1">
    <property type="nucleotide sequence ID" value="NZ_CP104557.1"/>
</dbReference>
<protein>
    <submittedName>
        <fullName evidence="1">Pilus assembly protein PilM</fullName>
    </submittedName>
</protein>
<evidence type="ECO:0000313" key="2">
    <source>
        <dbReference type="Proteomes" id="UP001064504"/>
    </source>
</evidence>
<sequence>MLGRFGKDASSLLGVEITSDSLRVAQLRRHRGRYEPLVWAVHEFEPLAPGNRSQGAERLVATLRNACQQSGRRLRRAAVALPASQVICKLCRLPEGQAPSQLEAQLLGDAEQLFPFPLEDLALDFQVLGDSLLQPGCQDVLVAASRQSSLQPLVAAFEAADLELEVVEVDTIALRRLLPGQGHSGAALLRIEPGSATLHGWLGDTLPVRREWPLETGAGLELLDELADGQMPTELLVAGASAIGQDSLLRLSERFGLPCHPLPPVAGVHCQDGCMALAFALALGSLH</sequence>
<dbReference type="InterPro" id="IPR050696">
    <property type="entry name" value="FtsA/MreB"/>
</dbReference>
<gene>
    <name evidence="1" type="primary">pilM</name>
    <name evidence="1" type="ORF">N5C08_22675</name>
</gene>
<dbReference type="PANTHER" id="PTHR32432">
    <property type="entry name" value="CELL DIVISION PROTEIN FTSA-RELATED"/>
    <property type="match status" value="1"/>
</dbReference>